<protein>
    <submittedName>
        <fullName evidence="3">Uncharacterized protein</fullName>
    </submittedName>
</protein>
<dbReference type="AlphaFoldDB" id="A0A388JWJ7"/>
<feature type="region of interest" description="Disordered" evidence="2">
    <location>
        <begin position="98"/>
        <end position="142"/>
    </location>
</feature>
<sequence length="219" mass="24963">MNARLDAVCESFRNQRKSSAADDQKIEKLEKEIESLRLSHDRVVRNDGASTSQPIVRDDAVLARLLQGHEEMKLRPAAVANKRVEPLEEALRIMKQQHESALTDAENWKKEARRSGNKRSRLAASPSSQLKMAPSSTPRNAQVERPAVYPAQLVHLHTLEKLKDLKELRLQELNRRREAKQEIAKLKEDLPKKEVERNAPRSAFQQKLDEVGGSTARTR</sequence>
<accession>A0A388JWJ7</accession>
<feature type="coiled-coil region" evidence="1">
    <location>
        <begin position="19"/>
        <end position="46"/>
    </location>
</feature>
<feature type="region of interest" description="Disordered" evidence="2">
    <location>
        <begin position="189"/>
        <end position="219"/>
    </location>
</feature>
<proteinExistence type="predicted"/>
<evidence type="ECO:0000256" key="1">
    <source>
        <dbReference type="SAM" id="Coils"/>
    </source>
</evidence>
<gene>
    <name evidence="3" type="ORF">CBR_g29384</name>
</gene>
<feature type="compositionally biased region" description="Polar residues" evidence="2">
    <location>
        <begin position="125"/>
        <end position="140"/>
    </location>
</feature>
<evidence type="ECO:0000256" key="2">
    <source>
        <dbReference type="SAM" id="MobiDB-lite"/>
    </source>
</evidence>
<evidence type="ECO:0000313" key="3">
    <source>
        <dbReference type="EMBL" id="GBG62184.1"/>
    </source>
</evidence>
<dbReference type="EMBL" id="BFEA01000026">
    <property type="protein sequence ID" value="GBG62184.1"/>
    <property type="molecule type" value="Genomic_DNA"/>
</dbReference>
<feature type="compositionally biased region" description="Basic and acidic residues" evidence="2">
    <location>
        <begin position="189"/>
        <end position="199"/>
    </location>
</feature>
<evidence type="ECO:0000313" key="4">
    <source>
        <dbReference type="Proteomes" id="UP000265515"/>
    </source>
</evidence>
<keyword evidence="4" id="KW-1185">Reference proteome</keyword>
<reference evidence="3 4" key="1">
    <citation type="journal article" date="2018" name="Cell">
        <title>The Chara Genome: Secondary Complexity and Implications for Plant Terrestrialization.</title>
        <authorList>
            <person name="Nishiyama T."/>
            <person name="Sakayama H."/>
            <person name="Vries J.D."/>
            <person name="Buschmann H."/>
            <person name="Saint-Marcoux D."/>
            <person name="Ullrich K.K."/>
            <person name="Haas F.B."/>
            <person name="Vanderstraeten L."/>
            <person name="Becker D."/>
            <person name="Lang D."/>
            <person name="Vosolsobe S."/>
            <person name="Rombauts S."/>
            <person name="Wilhelmsson P.K.I."/>
            <person name="Janitza P."/>
            <person name="Kern R."/>
            <person name="Heyl A."/>
            <person name="Rumpler F."/>
            <person name="Villalobos L.I.A.C."/>
            <person name="Clay J.M."/>
            <person name="Skokan R."/>
            <person name="Toyoda A."/>
            <person name="Suzuki Y."/>
            <person name="Kagoshima H."/>
            <person name="Schijlen E."/>
            <person name="Tajeshwar N."/>
            <person name="Catarino B."/>
            <person name="Hetherington A.J."/>
            <person name="Saltykova A."/>
            <person name="Bonnot C."/>
            <person name="Breuninger H."/>
            <person name="Symeonidi A."/>
            <person name="Radhakrishnan G.V."/>
            <person name="Van Nieuwerburgh F."/>
            <person name="Deforce D."/>
            <person name="Chang C."/>
            <person name="Karol K.G."/>
            <person name="Hedrich R."/>
            <person name="Ulvskov P."/>
            <person name="Glockner G."/>
            <person name="Delwiche C.F."/>
            <person name="Petrasek J."/>
            <person name="Van de Peer Y."/>
            <person name="Friml J."/>
            <person name="Beilby M."/>
            <person name="Dolan L."/>
            <person name="Kohara Y."/>
            <person name="Sugano S."/>
            <person name="Fujiyama A."/>
            <person name="Delaux P.-M."/>
            <person name="Quint M."/>
            <person name="TheiBen G."/>
            <person name="Hagemann M."/>
            <person name="Harholt J."/>
            <person name="Dunand C."/>
            <person name="Zachgo S."/>
            <person name="Langdale J."/>
            <person name="Maumus F."/>
            <person name="Straeten D.V.D."/>
            <person name="Gould S.B."/>
            <person name="Rensing S.A."/>
        </authorList>
    </citation>
    <scope>NUCLEOTIDE SEQUENCE [LARGE SCALE GENOMIC DNA]</scope>
    <source>
        <strain evidence="3 4">S276</strain>
    </source>
</reference>
<name>A0A388JWJ7_CHABU</name>
<dbReference type="Gramene" id="GBG62184">
    <property type="protein sequence ID" value="GBG62184"/>
    <property type="gene ID" value="CBR_g29384"/>
</dbReference>
<dbReference type="Proteomes" id="UP000265515">
    <property type="component" value="Unassembled WGS sequence"/>
</dbReference>
<keyword evidence="1" id="KW-0175">Coiled coil</keyword>
<comment type="caution">
    <text evidence="3">The sequence shown here is derived from an EMBL/GenBank/DDBJ whole genome shotgun (WGS) entry which is preliminary data.</text>
</comment>
<organism evidence="3 4">
    <name type="scientific">Chara braunii</name>
    <name type="common">Braun's stonewort</name>
    <dbReference type="NCBI Taxonomy" id="69332"/>
    <lineage>
        <taxon>Eukaryota</taxon>
        <taxon>Viridiplantae</taxon>
        <taxon>Streptophyta</taxon>
        <taxon>Charophyceae</taxon>
        <taxon>Charales</taxon>
        <taxon>Characeae</taxon>
        <taxon>Chara</taxon>
    </lineage>
</organism>